<feature type="compositionally biased region" description="Polar residues" evidence="1">
    <location>
        <begin position="1"/>
        <end position="18"/>
    </location>
</feature>
<dbReference type="EMBL" id="JBBPDW010000048">
    <property type="protein sequence ID" value="KAK7532749.1"/>
    <property type="molecule type" value="Genomic_DNA"/>
</dbReference>
<evidence type="ECO:0000256" key="1">
    <source>
        <dbReference type="SAM" id="MobiDB-lite"/>
    </source>
</evidence>
<feature type="compositionally biased region" description="Polar residues" evidence="1">
    <location>
        <begin position="34"/>
        <end position="48"/>
    </location>
</feature>
<gene>
    <name evidence="2" type="ORF">IWX46DRAFT_584728</name>
</gene>
<name>A0ABR1LBX8_9PEZI</name>
<evidence type="ECO:0000313" key="2">
    <source>
        <dbReference type="EMBL" id="KAK7532749.1"/>
    </source>
</evidence>
<reference evidence="2 3" key="1">
    <citation type="submission" date="2024-04" db="EMBL/GenBank/DDBJ databases">
        <title>Phyllosticta paracitricarpa is synonymous to the EU quarantine fungus P. citricarpa based on phylogenomic analyses.</title>
        <authorList>
            <consortium name="Lawrence Berkeley National Laboratory"/>
            <person name="Van Ingen-Buijs V.A."/>
            <person name="Van Westerhoven A.C."/>
            <person name="Haridas S."/>
            <person name="Skiadas P."/>
            <person name="Martin F."/>
            <person name="Groenewald J.Z."/>
            <person name="Crous P.W."/>
            <person name="Seidl M.F."/>
        </authorList>
    </citation>
    <scope>NUCLEOTIDE SEQUENCE [LARGE SCALE GENOMIC DNA]</scope>
    <source>
        <strain evidence="2 3">CBS 122670</strain>
    </source>
</reference>
<organism evidence="2 3">
    <name type="scientific">Phyllosticta citricarpa</name>
    <dbReference type="NCBI Taxonomy" id="55181"/>
    <lineage>
        <taxon>Eukaryota</taxon>
        <taxon>Fungi</taxon>
        <taxon>Dikarya</taxon>
        <taxon>Ascomycota</taxon>
        <taxon>Pezizomycotina</taxon>
        <taxon>Dothideomycetes</taxon>
        <taxon>Dothideomycetes incertae sedis</taxon>
        <taxon>Botryosphaeriales</taxon>
        <taxon>Phyllostictaceae</taxon>
        <taxon>Phyllosticta</taxon>
    </lineage>
</organism>
<dbReference type="Proteomes" id="UP001365128">
    <property type="component" value="Unassembled WGS sequence"/>
</dbReference>
<keyword evidence="3" id="KW-1185">Reference proteome</keyword>
<feature type="compositionally biased region" description="Gly residues" evidence="1">
    <location>
        <begin position="121"/>
        <end position="132"/>
    </location>
</feature>
<evidence type="ECO:0000313" key="3">
    <source>
        <dbReference type="Proteomes" id="UP001365128"/>
    </source>
</evidence>
<proteinExistence type="predicted"/>
<feature type="region of interest" description="Disordered" evidence="1">
    <location>
        <begin position="109"/>
        <end position="136"/>
    </location>
</feature>
<sequence>MKAQSPSIPSYQHQNQHPQPADALLPSQRPESRCLSSPFASPCLTNGPTPKPAHSKKSTSSVSALRSNNEQCWPHPRATAATPSSTHGQSRGFIELSQCGAMVRLQRRHKESGDYNTRNVGTGGGGGGGGGEQWTNHADADAEAADADAEVLLAAELVEMEMQMHGHDVSAAMVAMEREGRRADTSMYTGWTSFSEPGGVVVFSSCTARRHMHACRAAHGGPPFSLLHRLRFKVGLATIRPAPLASLLIPAAGSATGVAFLRAAQVESVNVLLQLYSAIEVPTANRRLCAP</sequence>
<accession>A0ABR1LBX8</accession>
<protein>
    <submittedName>
        <fullName evidence="2">Uncharacterized protein</fullName>
    </submittedName>
</protein>
<feature type="compositionally biased region" description="Polar residues" evidence="1">
    <location>
        <begin position="58"/>
        <end position="71"/>
    </location>
</feature>
<comment type="caution">
    <text evidence="2">The sequence shown here is derived from an EMBL/GenBank/DDBJ whole genome shotgun (WGS) entry which is preliminary data.</text>
</comment>
<feature type="region of interest" description="Disordered" evidence="1">
    <location>
        <begin position="1"/>
        <end position="90"/>
    </location>
</feature>